<sequence length="65" mass="7156">MASQPRCVESDRFGGFDKGEDEYDLIICNPPFSHGSIPTRIGYSKGPAQSTGTSPARTVVYSWMR</sequence>
<dbReference type="PROSITE" id="PS00092">
    <property type="entry name" value="N6_MTASE"/>
    <property type="match status" value="1"/>
</dbReference>
<dbReference type="GO" id="GO:0003676">
    <property type="term" value="F:nucleic acid binding"/>
    <property type="evidence" value="ECO:0007669"/>
    <property type="project" value="InterPro"/>
</dbReference>
<evidence type="ECO:0000256" key="2">
    <source>
        <dbReference type="ARBA" id="ARBA00022679"/>
    </source>
</evidence>
<dbReference type="AlphaFoldDB" id="A0A450Z289"/>
<protein>
    <submittedName>
        <fullName evidence="3">Uncharacterized protein</fullName>
    </submittedName>
</protein>
<name>A0A450Z289_9GAMM</name>
<dbReference type="GO" id="GO:0008168">
    <property type="term" value="F:methyltransferase activity"/>
    <property type="evidence" value="ECO:0007669"/>
    <property type="project" value="UniProtKB-KW"/>
</dbReference>
<keyword evidence="2" id="KW-0808">Transferase</keyword>
<accession>A0A450Z289</accession>
<reference evidence="3" key="1">
    <citation type="submission" date="2019-02" db="EMBL/GenBank/DDBJ databases">
        <authorList>
            <person name="Gruber-Vodicka R. H."/>
            <person name="Seah K. B. B."/>
        </authorList>
    </citation>
    <scope>NUCLEOTIDE SEQUENCE</scope>
    <source>
        <strain evidence="3">BECK_BZ123</strain>
    </source>
</reference>
<dbReference type="EMBL" id="CAADFS010000053">
    <property type="protein sequence ID" value="VFK47877.1"/>
    <property type="molecule type" value="Genomic_DNA"/>
</dbReference>
<evidence type="ECO:0000256" key="1">
    <source>
        <dbReference type="ARBA" id="ARBA00022603"/>
    </source>
</evidence>
<dbReference type="GO" id="GO:0032259">
    <property type="term" value="P:methylation"/>
    <property type="evidence" value="ECO:0007669"/>
    <property type="project" value="UniProtKB-KW"/>
</dbReference>
<proteinExistence type="predicted"/>
<dbReference type="InterPro" id="IPR002052">
    <property type="entry name" value="DNA_methylase_N6_adenine_CS"/>
</dbReference>
<evidence type="ECO:0000313" key="3">
    <source>
        <dbReference type="EMBL" id="VFK47877.1"/>
    </source>
</evidence>
<keyword evidence="1" id="KW-0489">Methyltransferase</keyword>
<gene>
    <name evidence="3" type="ORF">BECKTC1821D_GA0114238_105310</name>
</gene>
<organism evidence="3">
    <name type="scientific">Candidatus Kentrum sp. TC</name>
    <dbReference type="NCBI Taxonomy" id="2126339"/>
    <lineage>
        <taxon>Bacteria</taxon>
        <taxon>Pseudomonadati</taxon>
        <taxon>Pseudomonadota</taxon>
        <taxon>Gammaproteobacteria</taxon>
        <taxon>Candidatus Kentrum</taxon>
    </lineage>
</organism>